<gene>
    <name evidence="5" type="ORF">SAMN02745195_01925</name>
</gene>
<evidence type="ECO:0000259" key="4">
    <source>
        <dbReference type="Pfam" id="PF14689"/>
    </source>
</evidence>
<dbReference type="InterPro" id="IPR016120">
    <property type="entry name" value="Sig_transdc_His_kin_SpoOB"/>
</dbReference>
<keyword evidence="6" id="KW-1185">Reference proteome</keyword>
<organism evidence="5 6">
    <name type="scientific">Thermoanaerobacter uzonensis DSM 18761</name>
    <dbReference type="NCBI Taxonomy" id="1123369"/>
    <lineage>
        <taxon>Bacteria</taxon>
        <taxon>Bacillati</taxon>
        <taxon>Bacillota</taxon>
        <taxon>Clostridia</taxon>
        <taxon>Thermoanaerobacterales</taxon>
        <taxon>Thermoanaerobacteraceae</taxon>
        <taxon>Thermoanaerobacter</taxon>
    </lineage>
</organism>
<keyword evidence="2" id="KW-0808">Transferase</keyword>
<dbReference type="GO" id="GO:0000155">
    <property type="term" value="F:phosphorelay sensor kinase activity"/>
    <property type="evidence" value="ECO:0007669"/>
    <property type="project" value="InterPro"/>
</dbReference>
<name>A0A1M4Z6A3_9THEO</name>
<feature type="domain" description="SpoOB alpha-helical" evidence="4">
    <location>
        <begin position="3"/>
        <end position="57"/>
    </location>
</feature>
<evidence type="ECO:0000256" key="2">
    <source>
        <dbReference type="ARBA" id="ARBA00022679"/>
    </source>
</evidence>
<dbReference type="Proteomes" id="UP000184127">
    <property type="component" value="Unassembled WGS sequence"/>
</dbReference>
<reference evidence="6" key="1">
    <citation type="submission" date="2016-11" db="EMBL/GenBank/DDBJ databases">
        <authorList>
            <person name="Varghese N."/>
            <person name="Submissions S."/>
        </authorList>
    </citation>
    <scope>NUCLEOTIDE SEQUENCE [LARGE SCALE GENOMIC DNA]</scope>
    <source>
        <strain evidence="6">DSM 18761</strain>
    </source>
</reference>
<evidence type="ECO:0000256" key="1">
    <source>
        <dbReference type="ARBA" id="ARBA00022553"/>
    </source>
</evidence>
<dbReference type="AlphaFoldDB" id="A0A1M4Z6A3"/>
<dbReference type="Pfam" id="PF14689">
    <property type="entry name" value="SPOB_a"/>
    <property type="match status" value="1"/>
</dbReference>
<dbReference type="InterPro" id="IPR039506">
    <property type="entry name" value="SPOB_a"/>
</dbReference>
<proteinExistence type="predicted"/>
<evidence type="ECO:0000313" key="6">
    <source>
        <dbReference type="Proteomes" id="UP000184127"/>
    </source>
</evidence>
<protein>
    <submittedName>
        <fullName evidence="5">Sensor_kinase_SpoOB-type, alpha-helical domain</fullName>
    </submittedName>
</protein>
<accession>A0A1M4Z6A3</accession>
<dbReference type="SUPFAM" id="SSF55890">
    <property type="entry name" value="Sporulation response regulatory protein Spo0B"/>
    <property type="match status" value="1"/>
</dbReference>
<keyword evidence="1" id="KW-0597">Phosphoprotein</keyword>
<keyword evidence="3 5" id="KW-0418">Kinase</keyword>
<dbReference type="EMBL" id="FQUR01000015">
    <property type="protein sequence ID" value="SHF13544.1"/>
    <property type="molecule type" value="Genomic_DNA"/>
</dbReference>
<dbReference type="Gene3D" id="1.10.287.130">
    <property type="match status" value="1"/>
</dbReference>
<evidence type="ECO:0000313" key="5">
    <source>
        <dbReference type="EMBL" id="SHF13544.1"/>
    </source>
</evidence>
<sequence>MVSDVELLVDYIKRSRHELLNDLQLVLGYAQLGKLEKVIESLHITIDHLNRERDIFNSENAQEIIKKLLKE</sequence>
<evidence type="ECO:0000256" key="3">
    <source>
        <dbReference type="ARBA" id="ARBA00022777"/>
    </source>
</evidence>
<dbReference type="RefSeq" id="WP_003868115.1">
    <property type="nucleotide sequence ID" value="NZ_FQUR01000015.1"/>
</dbReference>